<evidence type="ECO:0000256" key="2">
    <source>
        <dbReference type="SAM" id="MobiDB-lite"/>
    </source>
</evidence>
<comment type="similarity">
    <text evidence="1">Belongs to the peptidase A1 family.</text>
</comment>
<sequence length="641" mass="67823">MRPSAVLASLLCLATTQFAVPVEAIKATSLKLRSNPNVDLKLTKRDYITTTFRPNNETVFGFYVDVLVGTPPQFLSLAFSTSSTTWLPSPRNSNATEFCEDNATGNKFWSCYYDSFYQPNRSSTYSSKRGRLDNNYGTGLFAKGTWGSDVFKINQLTIPDVSFGLANNFTSAAELGLGVDFSRTFSPYPSLPEIMAAEGAINLILYSIYINDVRNDGGEIFFGAVDEAKYEGNLATFESNTVGRVNIKGVYWIDPDGANSTLADSSDIFAKDVAEIQLGTPSLWVPNSVYRGIINAIPALTYSTAYEAYTVDCTVVDSELGSLQFDLGDTIISVSARQILVEYPTGSGTCIFTLYQSSKSRATSPDFLLGTPFLRSAFTVFDYTNNRTSVAQSVANSTSSTLREVPEGGIVAMGQRSGDPSSGTPTNTPTSTSSNGPNVSGSDDPSVSVIPAGNDDAGTPIAAIVGGSLGGAAALIIAGVLIWLFVTRKKKTVEPDMPFPPAQNFPPPAPGPGPGPHDVGPTDPNLTGYKPAMTTTATAQHTYGVVPLSQPPSATIMSPPTSFHDNWGRPGFGAAGQSMSNPRPPSTVSGNSVEGYSQDLSSYGGNPGQLSGGQNANGMPSPPLNATGVYGNYGYSGYNQY</sequence>
<evidence type="ECO:0000256" key="1">
    <source>
        <dbReference type="ARBA" id="ARBA00007447"/>
    </source>
</evidence>
<dbReference type="SUPFAM" id="SSF50630">
    <property type="entry name" value="Acid proteases"/>
    <property type="match status" value="1"/>
</dbReference>
<evidence type="ECO:0000256" key="4">
    <source>
        <dbReference type="SAM" id="SignalP"/>
    </source>
</evidence>
<feature type="region of interest" description="Disordered" evidence="2">
    <location>
        <begin position="565"/>
        <end position="626"/>
    </location>
</feature>
<feature type="region of interest" description="Disordered" evidence="2">
    <location>
        <begin position="496"/>
        <end position="523"/>
    </location>
</feature>
<feature type="domain" description="Peptidase A1" evidence="5">
    <location>
        <begin position="62"/>
        <end position="391"/>
    </location>
</feature>
<reference evidence="8 9" key="1">
    <citation type="submission" date="2019-06" db="EMBL/GenBank/DDBJ databases">
        <authorList>
            <person name="Palmer J.M."/>
        </authorList>
    </citation>
    <scope>NUCLEOTIDE SEQUENCE [LARGE SCALE GENOMIC DNA]</scope>
    <source>
        <strain evidence="7 8">TWF106</strain>
        <strain evidence="6 9">TWF788</strain>
    </source>
</reference>
<dbReference type="EMBL" id="JAABOE010000050">
    <property type="protein sequence ID" value="KAF3175829.1"/>
    <property type="molecule type" value="Genomic_DNA"/>
</dbReference>
<evidence type="ECO:0000313" key="8">
    <source>
        <dbReference type="Proteomes" id="UP000472727"/>
    </source>
</evidence>
<dbReference type="PANTHER" id="PTHR47966:SF51">
    <property type="entry name" value="BETA-SITE APP-CLEAVING ENZYME, ISOFORM A-RELATED"/>
    <property type="match status" value="1"/>
</dbReference>
<protein>
    <recommendedName>
        <fullName evidence="5">Peptidase A1 domain-containing protein</fullName>
    </recommendedName>
</protein>
<dbReference type="CDD" id="cd12087">
    <property type="entry name" value="TM_EGFR-like"/>
    <property type="match status" value="1"/>
</dbReference>
<proteinExistence type="inferred from homology"/>
<feature type="compositionally biased region" description="Polar residues" evidence="2">
    <location>
        <begin position="577"/>
        <end position="604"/>
    </location>
</feature>
<dbReference type="Pfam" id="PF00026">
    <property type="entry name" value="Asp"/>
    <property type="match status" value="1"/>
</dbReference>
<feature type="compositionally biased region" description="Low complexity" evidence="2">
    <location>
        <begin position="417"/>
        <end position="442"/>
    </location>
</feature>
<keyword evidence="4" id="KW-0732">Signal</keyword>
<evidence type="ECO:0000313" key="9">
    <source>
        <dbReference type="Proteomes" id="UP000479691"/>
    </source>
</evidence>
<name>A0A7C8URI7_ORBOL</name>
<dbReference type="Gene3D" id="2.40.70.10">
    <property type="entry name" value="Acid Proteases"/>
    <property type="match status" value="2"/>
</dbReference>
<feature type="chain" id="PRO_5033586603" description="Peptidase A1 domain-containing protein" evidence="4">
    <location>
        <begin position="20"/>
        <end position="641"/>
    </location>
</feature>
<dbReference type="Proteomes" id="UP000479691">
    <property type="component" value="Unassembled WGS sequence"/>
</dbReference>
<evidence type="ECO:0000313" key="6">
    <source>
        <dbReference type="EMBL" id="KAF3175829.1"/>
    </source>
</evidence>
<dbReference type="Proteomes" id="UP000472727">
    <property type="component" value="Unassembled WGS sequence"/>
</dbReference>
<keyword evidence="3" id="KW-0472">Membrane</keyword>
<evidence type="ECO:0000313" key="7">
    <source>
        <dbReference type="EMBL" id="KAF3209205.1"/>
    </source>
</evidence>
<dbReference type="InterPro" id="IPR001461">
    <property type="entry name" value="Aspartic_peptidase_A1"/>
</dbReference>
<feature type="region of interest" description="Disordered" evidence="2">
    <location>
        <begin position="411"/>
        <end position="453"/>
    </location>
</feature>
<evidence type="ECO:0000259" key="5">
    <source>
        <dbReference type="PROSITE" id="PS51767"/>
    </source>
</evidence>
<keyword evidence="3" id="KW-0812">Transmembrane</keyword>
<feature type="transmembrane region" description="Helical" evidence="3">
    <location>
        <begin position="461"/>
        <end position="486"/>
    </location>
</feature>
<keyword evidence="3" id="KW-1133">Transmembrane helix</keyword>
<dbReference type="PANTHER" id="PTHR47966">
    <property type="entry name" value="BETA-SITE APP-CLEAVING ENZYME, ISOFORM A-RELATED"/>
    <property type="match status" value="1"/>
</dbReference>
<dbReference type="GO" id="GO:0006508">
    <property type="term" value="P:proteolysis"/>
    <property type="evidence" value="ECO:0007669"/>
    <property type="project" value="InterPro"/>
</dbReference>
<gene>
    <name evidence="7" type="ORF">TWF106_011023</name>
    <name evidence="6" type="ORF">TWF788_008298</name>
</gene>
<dbReference type="GO" id="GO:0004190">
    <property type="term" value="F:aspartic-type endopeptidase activity"/>
    <property type="evidence" value="ECO:0007669"/>
    <property type="project" value="InterPro"/>
</dbReference>
<feature type="signal peptide" evidence="4">
    <location>
        <begin position="1"/>
        <end position="19"/>
    </location>
</feature>
<dbReference type="PROSITE" id="PS51767">
    <property type="entry name" value="PEPTIDASE_A1"/>
    <property type="match status" value="1"/>
</dbReference>
<accession>A0A7C8URI7</accession>
<comment type="caution">
    <text evidence="7">The sequence shown here is derived from an EMBL/GenBank/DDBJ whole genome shotgun (WGS) entry which is preliminary data.</text>
</comment>
<organism evidence="7 8">
    <name type="scientific">Orbilia oligospora</name>
    <name type="common">Nematode-trapping fungus</name>
    <name type="synonym">Arthrobotrys oligospora</name>
    <dbReference type="NCBI Taxonomy" id="2813651"/>
    <lineage>
        <taxon>Eukaryota</taxon>
        <taxon>Fungi</taxon>
        <taxon>Dikarya</taxon>
        <taxon>Ascomycota</taxon>
        <taxon>Pezizomycotina</taxon>
        <taxon>Orbiliomycetes</taxon>
        <taxon>Orbiliales</taxon>
        <taxon>Orbiliaceae</taxon>
        <taxon>Orbilia</taxon>
    </lineage>
</organism>
<evidence type="ECO:0000256" key="3">
    <source>
        <dbReference type="SAM" id="Phobius"/>
    </source>
</evidence>
<dbReference type="EMBL" id="WIWS01000087">
    <property type="protein sequence ID" value="KAF3209205.1"/>
    <property type="molecule type" value="Genomic_DNA"/>
</dbReference>
<dbReference type="InterPro" id="IPR021109">
    <property type="entry name" value="Peptidase_aspartic_dom_sf"/>
</dbReference>
<dbReference type="PRINTS" id="PR00792">
    <property type="entry name" value="PEPSIN"/>
</dbReference>
<dbReference type="InterPro" id="IPR033121">
    <property type="entry name" value="PEPTIDASE_A1"/>
</dbReference>
<feature type="compositionally biased region" description="Pro residues" evidence="2">
    <location>
        <begin position="497"/>
        <end position="515"/>
    </location>
</feature>
<dbReference type="AlphaFoldDB" id="A0A7C8URI7"/>